<gene>
    <name evidence="9" type="ORF">BECKFW1821A_GA0114235_100431</name>
</gene>
<keyword evidence="2" id="KW-1277">Toxin-antitoxin system</keyword>
<dbReference type="GO" id="GO:0016787">
    <property type="term" value="F:hydrolase activity"/>
    <property type="evidence" value="ECO:0007669"/>
    <property type="project" value="UniProtKB-KW"/>
</dbReference>
<dbReference type="GO" id="GO:0046872">
    <property type="term" value="F:metal ion binding"/>
    <property type="evidence" value="ECO:0007669"/>
    <property type="project" value="UniProtKB-KW"/>
</dbReference>
<dbReference type="Pfam" id="PF01850">
    <property type="entry name" value="PIN"/>
    <property type="match status" value="1"/>
</dbReference>
<dbReference type="InterPro" id="IPR002716">
    <property type="entry name" value="PIN_dom"/>
</dbReference>
<comment type="cofactor">
    <cofactor evidence="1">
        <name>Mg(2+)</name>
        <dbReference type="ChEBI" id="CHEBI:18420"/>
    </cofactor>
</comment>
<keyword evidence="3" id="KW-0540">Nuclease</keyword>
<evidence type="ECO:0000256" key="5">
    <source>
        <dbReference type="ARBA" id="ARBA00022801"/>
    </source>
</evidence>
<dbReference type="Gene3D" id="3.40.50.1010">
    <property type="entry name" value="5'-nuclease"/>
    <property type="match status" value="1"/>
</dbReference>
<dbReference type="PANTHER" id="PTHR33653">
    <property type="entry name" value="RIBONUCLEASE VAPC2"/>
    <property type="match status" value="1"/>
</dbReference>
<dbReference type="InterPro" id="IPR050556">
    <property type="entry name" value="Type_II_TA_system_RNase"/>
</dbReference>
<evidence type="ECO:0000256" key="7">
    <source>
        <dbReference type="ARBA" id="ARBA00038093"/>
    </source>
</evidence>
<feature type="domain" description="PIN" evidence="8">
    <location>
        <begin position="3"/>
        <end position="118"/>
    </location>
</feature>
<name>A0A450RWH9_9GAMM</name>
<evidence type="ECO:0000256" key="1">
    <source>
        <dbReference type="ARBA" id="ARBA00001946"/>
    </source>
</evidence>
<accession>A0A450RWH9</accession>
<comment type="similarity">
    <text evidence="7">Belongs to the PINc/VapC protein family.</text>
</comment>
<keyword evidence="4" id="KW-0479">Metal-binding</keyword>
<organism evidence="9">
    <name type="scientific">Candidatus Kentrum sp. FW</name>
    <dbReference type="NCBI Taxonomy" id="2126338"/>
    <lineage>
        <taxon>Bacteria</taxon>
        <taxon>Pseudomonadati</taxon>
        <taxon>Pseudomonadota</taxon>
        <taxon>Gammaproteobacteria</taxon>
        <taxon>Candidatus Kentrum</taxon>
    </lineage>
</organism>
<proteinExistence type="inferred from homology"/>
<protein>
    <recommendedName>
        <fullName evidence="8">PIN domain-containing protein</fullName>
    </recommendedName>
</protein>
<evidence type="ECO:0000256" key="2">
    <source>
        <dbReference type="ARBA" id="ARBA00022649"/>
    </source>
</evidence>
<keyword evidence="5" id="KW-0378">Hydrolase</keyword>
<evidence type="ECO:0000259" key="8">
    <source>
        <dbReference type="Pfam" id="PF01850"/>
    </source>
</evidence>
<dbReference type="EMBL" id="CAADEW010000004">
    <property type="protein sequence ID" value="VFJ43480.1"/>
    <property type="molecule type" value="Genomic_DNA"/>
</dbReference>
<evidence type="ECO:0000256" key="4">
    <source>
        <dbReference type="ARBA" id="ARBA00022723"/>
    </source>
</evidence>
<dbReference type="SUPFAM" id="SSF88723">
    <property type="entry name" value="PIN domain-like"/>
    <property type="match status" value="1"/>
</dbReference>
<dbReference type="PANTHER" id="PTHR33653:SF1">
    <property type="entry name" value="RIBONUCLEASE VAPC2"/>
    <property type="match status" value="1"/>
</dbReference>
<dbReference type="AlphaFoldDB" id="A0A450RWH9"/>
<evidence type="ECO:0000256" key="6">
    <source>
        <dbReference type="ARBA" id="ARBA00022842"/>
    </source>
</evidence>
<dbReference type="GO" id="GO:0004518">
    <property type="term" value="F:nuclease activity"/>
    <property type="evidence" value="ECO:0007669"/>
    <property type="project" value="UniProtKB-KW"/>
</dbReference>
<keyword evidence="6" id="KW-0460">Magnesium</keyword>
<evidence type="ECO:0000256" key="3">
    <source>
        <dbReference type="ARBA" id="ARBA00022722"/>
    </source>
</evidence>
<sequence length="133" mass="14784">MSVLVDTNVLVDVLTDDPRWAEWSITRLEANADAGLIINPVIYAELCYGSPSLEFVDDIARTFGLTYQEIPRHGLFRAAKAFEQYKAREGTKVSVLPDFLIGGHAQAAGIPLLTRDTKRLSTYFPDVELLCPL</sequence>
<reference evidence="9" key="1">
    <citation type="submission" date="2019-02" db="EMBL/GenBank/DDBJ databases">
        <authorList>
            <person name="Gruber-Vodicka R. H."/>
            <person name="Seah K. B. B."/>
        </authorList>
    </citation>
    <scope>NUCLEOTIDE SEQUENCE</scope>
    <source>
        <strain evidence="9">BECK_BZ15</strain>
    </source>
</reference>
<evidence type="ECO:0000313" key="9">
    <source>
        <dbReference type="EMBL" id="VFJ43480.1"/>
    </source>
</evidence>
<dbReference type="InterPro" id="IPR029060">
    <property type="entry name" value="PIN-like_dom_sf"/>
</dbReference>